<dbReference type="RefSeq" id="WP_358347996.1">
    <property type="nucleotide sequence ID" value="NZ_JBEZFP010000003.1"/>
</dbReference>
<organism evidence="2 3">
    <name type="scientific">Streptodolium elevatio</name>
    <dbReference type="NCBI Taxonomy" id="3157996"/>
    <lineage>
        <taxon>Bacteria</taxon>
        <taxon>Bacillati</taxon>
        <taxon>Actinomycetota</taxon>
        <taxon>Actinomycetes</taxon>
        <taxon>Kitasatosporales</taxon>
        <taxon>Streptomycetaceae</taxon>
        <taxon>Streptodolium</taxon>
    </lineage>
</organism>
<keyword evidence="3" id="KW-1185">Reference proteome</keyword>
<protein>
    <submittedName>
        <fullName evidence="2">DUF5753 domain-containing protein</fullName>
    </submittedName>
</protein>
<sequence length="179" mass="19780">MHAEERAARMRIFEPQTIPGVFQTEGYIRELFRQVGKLPHEIDAQVTARLARRATLAKLNPPSTWTVLEEGALSRLCQLPSEIAAEQVEHLLAMAELPNVTIEVVPISCGLHACMNGPIVLISIPGRGEVAYCEGMGSGRLVTDDQAVLDVECRYDLMRAEAHSPRHSVQVLSDLLEML</sequence>
<comment type="caution">
    <text evidence="2">The sequence shown here is derived from an EMBL/GenBank/DDBJ whole genome shotgun (WGS) entry which is preliminary data.</text>
</comment>
<dbReference type="Proteomes" id="UP001551482">
    <property type="component" value="Unassembled WGS sequence"/>
</dbReference>
<accession>A0ABV3D9A8</accession>
<reference evidence="2 3" key="1">
    <citation type="submission" date="2024-06" db="EMBL/GenBank/DDBJ databases">
        <title>The Natural Products Discovery Center: Release of the First 8490 Sequenced Strains for Exploring Actinobacteria Biosynthetic Diversity.</title>
        <authorList>
            <person name="Kalkreuter E."/>
            <person name="Kautsar S.A."/>
            <person name="Yang D."/>
            <person name="Bader C.D."/>
            <person name="Teijaro C.N."/>
            <person name="Fluegel L."/>
            <person name="Davis C.M."/>
            <person name="Simpson J.R."/>
            <person name="Lauterbach L."/>
            <person name="Steele A.D."/>
            <person name="Gui C."/>
            <person name="Meng S."/>
            <person name="Li G."/>
            <person name="Viehrig K."/>
            <person name="Ye F."/>
            <person name="Su P."/>
            <person name="Kiefer A.F."/>
            <person name="Nichols A."/>
            <person name="Cepeda A.J."/>
            <person name="Yan W."/>
            <person name="Fan B."/>
            <person name="Jiang Y."/>
            <person name="Adhikari A."/>
            <person name="Zheng C.-J."/>
            <person name="Schuster L."/>
            <person name="Cowan T.M."/>
            <person name="Smanski M.J."/>
            <person name="Chevrette M.G."/>
            <person name="De Carvalho L.P.S."/>
            <person name="Shen B."/>
        </authorList>
    </citation>
    <scope>NUCLEOTIDE SEQUENCE [LARGE SCALE GENOMIC DNA]</scope>
    <source>
        <strain evidence="2 3">NPDC048946</strain>
    </source>
</reference>
<evidence type="ECO:0000313" key="2">
    <source>
        <dbReference type="EMBL" id="MEU8132328.1"/>
    </source>
</evidence>
<dbReference type="EMBL" id="JBEZFP010000003">
    <property type="protein sequence ID" value="MEU8132328.1"/>
    <property type="molecule type" value="Genomic_DNA"/>
</dbReference>
<name>A0ABV3D9A8_9ACTN</name>
<gene>
    <name evidence="2" type="ORF">AB0C36_02340</name>
</gene>
<dbReference type="InterPro" id="IPR043917">
    <property type="entry name" value="DUF5753"/>
</dbReference>
<dbReference type="Pfam" id="PF19054">
    <property type="entry name" value="DUF5753"/>
    <property type="match status" value="1"/>
</dbReference>
<proteinExistence type="predicted"/>
<evidence type="ECO:0000313" key="3">
    <source>
        <dbReference type="Proteomes" id="UP001551482"/>
    </source>
</evidence>
<evidence type="ECO:0000259" key="1">
    <source>
        <dbReference type="Pfam" id="PF19054"/>
    </source>
</evidence>
<feature type="domain" description="DUF5753" evidence="1">
    <location>
        <begin position="2"/>
        <end position="173"/>
    </location>
</feature>